<name>A0A0C2Z9W1_9AGAM</name>
<dbReference type="EMBL" id="KN822083">
    <property type="protein sequence ID" value="KIM58653.1"/>
    <property type="molecule type" value="Genomic_DNA"/>
</dbReference>
<dbReference type="InParanoid" id="A0A0C2Z9W1"/>
<dbReference type="GO" id="GO:0008270">
    <property type="term" value="F:zinc ion binding"/>
    <property type="evidence" value="ECO:0007669"/>
    <property type="project" value="UniProtKB-KW"/>
</dbReference>
<dbReference type="PROSITE" id="PS50158">
    <property type="entry name" value="ZF_CCHC"/>
    <property type="match status" value="1"/>
</dbReference>
<dbReference type="Proteomes" id="UP000053989">
    <property type="component" value="Unassembled WGS sequence"/>
</dbReference>
<organism evidence="4 5">
    <name type="scientific">Scleroderma citrinum Foug A</name>
    <dbReference type="NCBI Taxonomy" id="1036808"/>
    <lineage>
        <taxon>Eukaryota</taxon>
        <taxon>Fungi</taxon>
        <taxon>Dikarya</taxon>
        <taxon>Basidiomycota</taxon>
        <taxon>Agaricomycotina</taxon>
        <taxon>Agaricomycetes</taxon>
        <taxon>Agaricomycetidae</taxon>
        <taxon>Boletales</taxon>
        <taxon>Sclerodermatineae</taxon>
        <taxon>Sclerodermataceae</taxon>
        <taxon>Scleroderma</taxon>
    </lineage>
</organism>
<protein>
    <recommendedName>
        <fullName evidence="3">CCHC-type domain-containing protein</fullName>
    </recommendedName>
</protein>
<evidence type="ECO:0000256" key="2">
    <source>
        <dbReference type="PROSITE-ProRule" id="PRU00047"/>
    </source>
</evidence>
<keyword evidence="2" id="KW-0863">Zinc-finger</keyword>
<dbReference type="InterPro" id="IPR001878">
    <property type="entry name" value="Znf_CCHC"/>
</dbReference>
<evidence type="ECO:0000259" key="3">
    <source>
        <dbReference type="PROSITE" id="PS50158"/>
    </source>
</evidence>
<dbReference type="OrthoDB" id="154361at2759"/>
<keyword evidence="1" id="KW-0507">mRNA processing</keyword>
<dbReference type="InterPro" id="IPR036875">
    <property type="entry name" value="Znf_CCHC_sf"/>
</dbReference>
<sequence>MADLQLLLQQLAQGQIDLQNHIVALANVQAAPVVAACKNVVADPGTYNGSPAKFHEWWSKIKIWMQVSMRGATDAEVTAAVYSCLTGPKAGCWAQVHLDHCMEVAHVHAAAPAGHNLPPAWPTWGDLTAEIEGFFLPSNNREWTCAQLLRLRQGPHQRIDEFLAQFEALKVQSGCPDEDMYLNLCDSVRDMGRAQELFVINSQGSPRYYQGSYMSSSSASGSSAPMDMGTANTCPQPRGKGLQCYNCQGFGHIARECTQPRWTWQQQQTRSAQQQGGNSNDERVNAVCRMSFAEMRDFFKNLKD</sequence>
<feature type="domain" description="CCHC-type" evidence="3">
    <location>
        <begin position="244"/>
        <end position="259"/>
    </location>
</feature>
<accession>A0A0C2Z9W1</accession>
<gene>
    <name evidence="4" type="ORF">SCLCIDRAFT_27924</name>
</gene>
<evidence type="ECO:0000256" key="1">
    <source>
        <dbReference type="ARBA" id="ARBA00022664"/>
    </source>
</evidence>
<evidence type="ECO:0000313" key="4">
    <source>
        <dbReference type="EMBL" id="KIM58653.1"/>
    </source>
</evidence>
<reference evidence="4 5" key="1">
    <citation type="submission" date="2014-04" db="EMBL/GenBank/DDBJ databases">
        <authorList>
            <consortium name="DOE Joint Genome Institute"/>
            <person name="Kuo A."/>
            <person name="Kohler A."/>
            <person name="Nagy L.G."/>
            <person name="Floudas D."/>
            <person name="Copeland A."/>
            <person name="Barry K.W."/>
            <person name="Cichocki N."/>
            <person name="Veneault-Fourrey C."/>
            <person name="LaButti K."/>
            <person name="Lindquist E.A."/>
            <person name="Lipzen A."/>
            <person name="Lundell T."/>
            <person name="Morin E."/>
            <person name="Murat C."/>
            <person name="Sun H."/>
            <person name="Tunlid A."/>
            <person name="Henrissat B."/>
            <person name="Grigoriev I.V."/>
            <person name="Hibbett D.S."/>
            <person name="Martin F."/>
            <person name="Nordberg H.P."/>
            <person name="Cantor M.N."/>
            <person name="Hua S.X."/>
        </authorList>
    </citation>
    <scope>NUCLEOTIDE SEQUENCE [LARGE SCALE GENOMIC DNA]</scope>
    <source>
        <strain evidence="4 5">Foug A</strain>
    </source>
</reference>
<reference evidence="5" key="2">
    <citation type="submission" date="2015-01" db="EMBL/GenBank/DDBJ databases">
        <title>Evolutionary Origins and Diversification of the Mycorrhizal Mutualists.</title>
        <authorList>
            <consortium name="DOE Joint Genome Institute"/>
            <consortium name="Mycorrhizal Genomics Consortium"/>
            <person name="Kohler A."/>
            <person name="Kuo A."/>
            <person name="Nagy L.G."/>
            <person name="Floudas D."/>
            <person name="Copeland A."/>
            <person name="Barry K.W."/>
            <person name="Cichocki N."/>
            <person name="Veneault-Fourrey C."/>
            <person name="LaButti K."/>
            <person name="Lindquist E.A."/>
            <person name="Lipzen A."/>
            <person name="Lundell T."/>
            <person name="Morin E."/>
            <person name="Murat C."/>
            <person name="Riley R."/>
            <person name="Ohm R."/>
            <person name="Sun H."/>
            <person name="Tunlid A."/>
            <person name="Henrissat B."/>
            <person name="Grigoriev I.V."/>
            <person name="Hibbett D.S."/>
            <person name="Martin F."/>
        </authorList>
    </citation>
    <scope>NUCLEOTIDE SEQUENCE [LARGE SCALE GENOMIC DNA]</scope>
    <source>
        <strain evidence="5">Foug A</strain>
    </source>
</reference>
<dbReference type="HOGENOM" id="CLU_011693_2_1_1"/>
<dbReference type="Gene3D" id="4.10.60.10">
    <property type="entry name" value="Zinc finger, CCHC-type"/>
    <property type="match status" value="1"/>
</dbReference>
<dbReference type="GO" id="GO:0003676">
    <property type="term" value="F:nucleic acid binding"/>
    <property type="evidence" value="ECO:0007669"/>
    <property type="project" value="InterPro"/>
</dbReference>
<dbReference type="SMART" id="SM00343">
    <property type="entry name" value="ZnF_C2HC"/>
    <property type="match status" value="1"/>
</dbReference>
<dbReference type="Pfam" id="PF00098">
    <property type="entry name" value="zf-CCHC"/>
    <property type="match status" value="1"/>
</dbReference>
<evidence type="ECO:0000313" key="5">
    <source>
        <dbReference type="Proteomes" id="UP000053989"/>
    </source>
</evidence>
<proteinExistence type="predicted"/>
<dbReference type="GO" id="GO:0006397">
    <property type="term" value="P:mRNA processing"/>
    <property type="evidence" value="ECO:0007669"/>
    <property type="project" value="UniProtKB-KW"/>
</dbReference>
<dbReference type="AlphaFoldDB" id="A0A0C2Z9W1"/>
<keyword evidence="5" id="KW-1185">Reference proteome</keyword>
<dbReference type="SUPFAM" id="SSF57756">
    <property type="entry name" value="Retrovirus zinc finger-like domains"/>
    <property type="match status" value="1"/>
</dbReference>
<keyword evidence="2" id="KW-0862">Zinc</keyword>
<keyword evidence="2" id="KW-0479">Metal-binding</keyword>